<evidence type="ECO:0000313" key="2">
    <source>
        <dbReference type="EMBL" id="KKP31084.1"/>
    </source>
</evidence>
<evidence type="ECO:0000313" key="3">
    <source>
        <dbReference type="Proteomes" id="UP000034803"/>
    </source>
</evidence>
<name>A0A0F9YHT6_9BACT</name>
<gene>
    <name evidence="2" type="ORF">UR21_C0016G0002</name>
</gene>
<protein>
    <recommendedName>
        <fullName evidence="1">HEPN domain-containing protein</fullName>
    </recommendedName>
</protein>
<dbReference type="PROSITE" id="PS50910">
    <property type="entry name" value="HEPN"/>
    <property type="match status" value="1"/>
</dbReference>
<dbReference type="Proteomes" id="UP000034803">
    <property type="component" value="Unassembled WGS sequence"/>
</dbReference>
<accession>A0A0F9YHT6</accession>
<organism evidence="2 3">
    <name type="scientific">Candidatus Woesebacteria bacterium GW2011_GWC2_31_9</name>
    <dbReference type="NCBI Taxonomy" id="1618586"/>
    <lineage>
        <taxon>Bacteria</taxon>
        <taxon>Candidatus Woeseibacteriota</taxon>
    </lineage>
</organism>
<dbReference type="Gene3D" id="1.20.120.330">
    <property type="entry name" value="Nucleotidyltransferases domain 2"/>
    <property type="match status" value="1"/>
</dbReference>
<comment type="caution">
    <text evidence="2">The sequence shown here is derived from an EMBL/GenBank/DDBJ whole genome shotgun (WGS) entry which is preliminary data.</text>
</comment>
<sequence>MCQQAIEKRLKAYIENSGTTPAPIHNLINLSKAMDVYDAMPEEIKNFLQELTAYYLDSRYKEDLAKLSAFMNKERSQVYLQKTEEVLQWLIQKMKF</sequence>
<dbReference type="Pfam" id="PF05168">
    <property type="entry name" value="HEPN"/>
    <property type="match status" value="1"/>
</dbReference>
<feature type="domain" description="HEPN" evidence="1">
    <location>
        <begin position="1"/>
        <end position="86"/>
    </location>
</feature>
<dbReference type="AlphaFoldDB" id="A0A0F9YHT6"/>
<dbReference type="EMBL" id="LBOI01000016">
    <property type="protein sequence ID" value="KKP31084.1"/>
    <property type="molecule type" value="Genomic_DNA"/>
</dbReference>
<proteinExistence type="predicted"/>
<reference evidence="2 3" key="1">
    <citation type="journal article" date="2015" name="Nature">
        <title>rRNA introns, odd ribosomes, and small enigmatic genomes across a large radiation of phyla.</title>
        <authorList>
            <person name="Brown C.T."/>
            <person name="Hug L.A."/>
            <person name="Thomas B.C."/>
            <person name="Sharon I."/>
            <person name="Castelle C.J."/>
            <person name="Singh A."/>
            <person name="Wilkins M.J."/>
            <person name="Williams K.H."/>
            <person name="Banfield J.F."/>
        </authorList>
    </citation>
    <scope>NUCLEOTIDE SEQUENCE [LARGE SCALE GENOMIC DNA]</scope>
</reference>
<dbReference type="InterPro" id="IPR007842">
    <property type="entry name" value="HEPN_dom"/>
</dbReference>
<dbReference type="SUPFAM" id="SSF81593">
    <property type="entry name" value="Nucleotidyltransferase substrate binding subunit/domain"/>
    <property type="match status" value="1"/>
</dbReference>
<evidence type="ECO:0000259" key="1">
    <source>
        <dbReference type="PROSITE" id="PS50910"/>
    </source>
</evidence>